<comment type="catalytic activity">
    <reaction evidence="1">
        <text>GDP-alpha-D-mannose + H2O = alpha-D-mannose 1-phosphate + GMP + 2 H(+)</text>
        <dbReference type="Rhea" id="RHEA:27978"/>
        <dbReference type="ChEBI" id="CHEBI:15377"/>
        <dbReference type="ChEBI" id="CHEBI:15378"/>
        <dbReference type="ChEBI" id="CHEBI:57527"/>
        <dbReference type="ChEBI" id="CHEBI:58115"/>
        <dbReference type="ChEBI" id="CHEBI:58409"/>
    </reaction>
</comment>
<dbReference type="PANTHER" id="PTHR11839">
    <property type="entry name" value="UDP/ADP-SUGAR PYROPHOSPHATASE"/>
    <property type="match status" value="1"/>
</dbReference>
<evidence type="ECO:0000313" key="9">
    <source>
        <dbReference type="EMBL" id="PAU94718.1"/>
    </source>
</evidence>
<dbReference type="GO" id="GO:0005829">
    <property type="term" value="C:cytosol"/>
    <property type="evidence" value="ECO:0007669"/>
    <property type="project" value="TreeGrafter"/>
</dbReference>
<evidence type="ECO:0000256" key="4">
    <source>
        <dbReference type="ARBA" id="ARBA00016377"/>
    </source>
</evidence>
<organism evidence="9 10">
    <name type="scientific">Fodinibius salipaludis</name>
    <dbReference type="NCBI Taxonomy" id="2032627"/>
    <lineage>
        <taxon>Bacteria</taxon>
        <taxon>Pseudomonadati</taxon>
        <taxon>Balneolota</taxon>
        <taxon>Balneolia</taxon>
        <taxon>Balneolales</taxon>
        <taxon>Balneolaceae</taxon>
        <taxon>Fodinibius</taxon>
    </lineage>
</organism>
<keyword evidence="10" id="KW-1185">Reference proteome</keyword>
<accession>A0A2A2GBJ4</accession>
<dbReference type="InterPro" id="IPR000086">
    <property type="entry name" value="NUDIX_hydrolase_dom"/>
</dbReference>
<comment type="cofactor">
    <cofactor evidence="2">
        <name>Mg(2+)</name>
        <dbReference type="ChEBI" id="CHEBI:18420"/>
    </cofactor>
</comment>
<reference evidence="9 10" key="1">
    <citation type="submission" date="2017-08" db="EMBL/GenBank/DDBJ databases">
        <title>Aliifodinibius alkalisoli sp. nov., isolated from saline alkaline soil.</title>
        <authorList>
            <person name="Liu D."/>
            <person name="Zhang G."/>
        </authorList>
    </citation>
    <scope>NUCLEOTIDE SEQUENCE [LARGE SCALE GENOMIC DNA]</scope>
    <source>
        <strain evidence="9 10">WN023</strain>
    </source>
</reference>
<comment type="similarity">
    <text evidence="3">Belongs to the Nudix hydrolase family. NudK subfamily.</text>
</comment>
<evidence type="ECO:0000313" key="10">
    <source>
        <dbReference type="Proteomes" id="UP000218831"/>
    </source>
</evidence>
<evidence type="ECO:0000256" key="7">
    <source>
        <dbReference type="ARBA" id="ARBA00032272"/>
    </source>
</evidence>
<dbReference type="GO" id="GO:0016787">
    <property type="term" value="F:hydrolase activity"/>
    <property type="evidence" value="ECO:0007669"/>
    <property type="project" value="UniProtKB-KW"/>
</dbReference>
<dbReference type="EMBL" id="NSKE01000003">
    <property type="protein sequence ID" value="PAU94718.1"/>
    <property type="molecule type" value="Genomic_DNA"/>
</dbReference>
<dbReference type="PROSITE" id="PS51462">
    <property type="entry name" value="NUDIX"/>
    <property type="match status" value="1"/>
</dbReference>
<dbReference type="OrthoDB" id="1523642at2"/>
<evidence type="ECO:0000256" key="3">
    <source>
        <dbReference type="ARBA" id="ARBA00007275"/>
    </source>
</evidence>
<dbReference type="InterPro" id="IPR020084">
    <property type="entry name" value="NUDIX_hydrolase_CS"/>
</dbReference>
<gene>
    <name evidence="9" type="ORF">CK503_04385</name>
</gene>
<sequence length="191" mass="22053">MYDSDKLVERKRTSQKVFSGRLLHVYFDEVELPDGTTSTREWIKHPGASAVVPIFENGDVMMVKQFRYPMSQIFYEVPAGKIDPNEDADSTARRELQEEAGLSCKSFQYIGHYYPGIGYSDEIIHLYTAWDITSFDQQVDDDEFLIKERLPFQATVDMVHNGEISDGKTMVAILRAWHWWQNEGPFTINGD</sequence>
<feature type="domain" description="Nudix hydrolase" evidence="8">
    <location>
        <begin position="43"/>
        <end position="172"/>
    </location>
</feature>
<protein>
    <recommendedName>
        <fullName evidence="4">GDP-mannose pyrophosphatase</fullName>
    </recommendedName>
    <alternativeName>
        <fullName evidence="6">GDP-mannose hydrolase</fullName>
    </alternativeName>
    <alternativeName>
        <fullName evidence="7">GDPMK</fullName>
    </alternativeName>
</protein>
<dbReference type="AlphaFoldDB" id="A0A2A2GBJ4"/>
<dbReference type="RefSeq" id="WP_095605584.1">
    <property type="nucleotide sequence ID" value="NZ_NSKE01000003.1"/>
</dbReference>
<dbReference type="GO" id="GO:0019693">
    <property type="term" value="P:ribose phosphate metabolic process"/>
    <property type="evidence" value="ECO:0007669"/>
    <property type="project" value="TreeGrafter"/>
</dbReference>
<dbReference type="SUPFAM" id="SSF55811">
    <property type="entry name" value="Nudix"/>
    <property type="match status" value="1"/>
</dbReference>
<comment type="caution">
    <text evidence="9">The sequence shown here is derived from an EMBL/GenBank/DDBJ whole genome shotgun (WGS) entry which is preliminary data.</text>
</comment>
<dbReference type="PROSITE" id="PS00893">
    <property type="entry name" value="NUDIX_BOX"/>
    <property type="match status" value="1"/>
</dbReference>
<keyword evidence="5" id="KW-0378">Hydrolase</keyword>
<evidence type="ECO:0000256" key="5">
    <source>
        <dbReference type="ARBA" id="ARBA00022801"/>
    </source>
</evidence>
<name>A0A2A2GBJ4_9BACT</name>
<evidence type="ECO:0000256" key="1">
    <source>
        <dbReference type="ARBA" id="ARBA00000847"/>
    </source>
</evidence>
<dbReference type="InterPro" id="IPR015797">
    <property type="entry name" value="NUDIX_hydrolase-like_dom_sf"/>
</dbReference>
<dbReference type="Proteomes" id="UP000218831">
    <property type="component" value="Unassembled WGS sequence"/>
</dbReference>
<evidence type="ECO:0000259" key="8">
    <source>
        <dbReference type="PROSITE" id="PS51462"/>
    </source>
</evidence>
<dbReference type="Pfam" id="PF00293">
    <property type="entry name" value="NUDIX"/>
    <property type="match status" value="1"/>
</dbReference>
<evidence type="ECO:0000256" key="6">
    <source>
        <dbReference type="ARBA" id="ARBA00032162"/>
    </source>
</evidence>
<dbReference type="GO" id="GO:0006753">
    <property type="term" value="P:nucleoside phosphate metabolic process"/>
    <property type="evidence" value="ECO:0007669"/>
    <property type="project" value="TreeGrafter"/>
</dbReference>
<proteinExistence type="inferred from homology"/>
<dbReference type="Gene3D" id="3.90.79.10">
    <property type="entry name" value="Nucleoside Triphosphate Pyrophosphohydrolase"/>
    <property type="match status" value="1"/>
</dbReference>
<dbReference type="PANTHER" id="PTHR11839:SF18">
    <property type="entry name" value="NUDIX HYDROLASE DOMAIN-CONTAINING PROTEIN"/>
    <property type="match status" value="1"/>
</dbReference>
<evidence type="ECO:0000256" key="2">
    <source>
        <dbReference type="ARBA" id="ARBA00001946"/>
    </source>
</evidence>